<evidence type="ECO:0000256" key="4">
    <source>
        <dbReference type="SAM" id="Phobius"/>
    </source>
</evidence>
<dbReference type="Proteomes" id="UP000309667">
    <property type="component" value="Unassembled WGS sequence"/>
</dbReference>
<keyword evidence="1" id="KW-0489">Methyltransferase</keyword>
<name>A0ABY2QVC4_9HYPH</name>
<dbReference type="InterPro" id="IPR026170">
    <property type="entry name" value="FAM173A/B"/>
</dbReference>
<comment type="caution">
    <text evidence="5">The sequence shown here is derived from an EMBL/GenBank/DDBJ whole genome shotgun (WGS) entry which is preliminary data.</text>
</comment>
<sequence>MLVLFRKTPILGAILAQVVALPVVAAVTAPLSTAVERLPLIVAALVLQGLIAASITRILGLARWWLLIAFLFPLAMGTALLIGNLPAWPFGIAFLLLALVFSNTTRGRIPLYLTNTETTSVLKDLMRDRGASRMLDLGCGLGGVVRALDGEGRRAGGVENAPAVYLAAKLLSTLSGRGDIRRGDLWKTDVSQEDVVYAFLSPAPMAALWQKLSTEMKPGSLFVSNSFAVPDVDPDEIWELQDGRKTKLFLYPIGNADGEIAG</sequence>
<keyword evidence="6" id="KW-1185">Reference proteome</keyword>
<evidence type="ECO:0000256" key="3">
    <source>
        <dbReference type="ARBA" id="ARBA00022691"/>
    </source>
</evidence>
<evidence type="ECO:0000313" key="5">
    <source>
        <dbReference type="EMBL" id="THV14237.1"/>
    </source>
</evidence>
<dbReference type="InterPro" id="IPR029063">
    <property type="entry name" value="SAM-dependent_MTases_sf"/>
</dbReference>
<keyword evidence="4" id="KW-0472">Membrane</keyword>
<dbReference type="EMBL" id="STGT01000003">
    <property type="protein sequence ID" value="THV14237.1"/>
    <property type="molecule type" value="Genomic_DNA"/>
</dbReference>
<feature type="transmembrane region" description="Helical" evidence="4">
    <location>
        <begin position="64"/>
        <end position="82"/>
    </location>
</feature>
<dbReference type="SUPFAM" id="SSF53335">
    <property type="entry name" value="S-adenosyl-L-methionine-dependent methyltransferases"/>
    <property type="match status" value="1"/>
</dbReference>
<reference evidence="5 6" key="1">
    <citation type="submission" date="2019-04" db="EMBL/GenBank/DDBJ databases">
        <title>Genome sequence of strain 7209-2.</title>
        <authorList>
            <person name="Gao J."/>
            <person name="Sun J."/>
        </authorList>
    </citation>
    <scope>NUCLEOTIDE SEQUENCE [LARGE SCALE GENOMIC DNA]</scope>
    <source>
        <strain evidence="5 6">7209-2</strain>
    </source>
</reference>
<evidence type="ECO:0000256" key="2">
    <source>
        <dbReference type="ARBA" id="ARBA00022679"/>
    </source>
</evidence>
<dbReference type="PANTHER" id="PTHR13610:SF9">
    <property type="entry name" value="FI06469P"/>
    <property type="match status" value="1"/>
</dbReference>
<gene>
    <name evidence="5" type="ORF">E9677_15295</name>
</gene>
<keyword evidence="3" id="KW-0949">S-adenosyl-L-methionine</keyword>
<evidence type="ECO:0000313" key="6">
    <source>
        <dbReference type="Proteomes" id="UP000309667"/>
    </source>
</evidence>
<dbReference type="Gene3D" id="3.40.50.150">
    <property type="entry name" value="Vaccinia Virus protein VP39"/>
    <property type="match status" value="1"/>
</dbReference>
<keyword evidence="4" id="KW-1133">Transmembrane helix</keyword>
<evidence type="ECO:0000256" key="1">
    <source>
        <dbReference type="ARBA" id="ARBA00022603"/>
    </source>
</evidence>
<feature type="transmembrane region" description="Helical" evidence="4">
    <location>
        <begin position="41"/>
        <end position="59"/>
    </location>
</feature>
<organism evidence="5 6">
    <name type="scientific">Rhizobium rhizophilum</name>
    <dbReference type="NCBI Taxonomy" id="1850373"/>
    <lineage>
        <taxon>Bacteria</taxon>
        <taxon>Pseudomonadati</taxon>
        <taxon>Pseudomonadota</taxon>
        <taxon>Alphaproteobacteria</taxon>
        <taxon>Hyphomicrobiales</taxon>
        <taxon>Rhizobiaceae</taxon>
        <taxon>Rhizobium/Agrobacterium group</taxon>
        <taxon>Rhizobium</taxon>
    </lineage>
</organism>
<keyword evidence="4" id="KW-0812">Transmembrane</keyword>
<keyword evidence="2" id="KW-0808">Transferase</keyword>
<protein>
    <recommendedName>
        <fullName evidence="7">Class I SAM-dependent methyltransferase</fullName>
    </recommendedName>
</protein>
<proteinExistence type="predicted"/>
<dbReference type="PANTHER" id="PTHR13610">
    <property type="entry name" value="METHYLTRANSFERASE DOMAIN-CONTAINING PROTEIN"/>
    <property type="match status" value="1"/>
</dbReference>
<accession>A0ABY2QVC4</accession>
<dbReference type="RefSeq" id="WP_136558915.1">
    <property type="nucleotide sequence ID" value="NZ_STGT01000003.1"/>
</dbReference>
<evidence type="ECO:0008006" key="7">
    <source>
        <dbReference type="Google" id="ProtNLM"/>
    </source>
</evidence>